<dbReference type="SUPFAM" id="SSF53756">
    <property type="entry name" value="UDP-Glycosyltransferase/glycogen phosphorylase"/>
    <property type="match status" value="1"/>
</dbReference>
<dbReference type="Pfam" id="PF04464">
    <property type="entry name" value="Glyphos_transf"/>
    <property type="match status" value="1"/>
</dbReference>
<dbReference type="InterPro" id="IPR007554">
    <property type="entry name" value="Glycerophosphate_synth"/>
</dbReference>
<name>A0A845FCL1_9BACI</name>
<dbReference type="OrthoDB" id="2622399at2"/>
<gene>
    <name evidence="1" type="ORF">GLW00_10600</name>
</gene>
<proteinExistence type="predicted"/>
<evidence type="ECO:0000313" key="2">
    <source>
        <dbReference type="Proteomes" id="UP000450457"/>
    </source>
</evidence>
<reference evidence="1 2" key="1">
    <citation type="submission" date="2019-11" db="EMBL/GenBank/DDBJ databases">
        <title>Genome sequences of 17 halophilic strains isolated from different environments.</title>
        <authorList>
            <person name="Furrow R.E."/>
        </authorList>
    </citation>
    <scope>NUCLEOTIDE SEQUENCE [LARGE SCALE GENOMIC DNA]</scope>
    <source>
        <strain evidence="1 2">SL-4</strain>
    </source>
</reference>
<dbReference type="RefSeq" id="WP_160913858.1">
    <property type="nucleotide sequence ID" value="NZ_WMFA01000003.1"/>
</dbReference>
<protein>
    <submittedName>
        <fullName evidence="1">Uncharacterized protein</fullName>
    </submittedName>
</protein>
<dbReference type="EMBL" id="WMFA01000003">
    <property type="protein sequence ID" value="MYL71307.1"/>
    <property type="molecule type" value="Genomic_DNA"/>
</dbReference>
<dbReference type="AlphaFoldDB" id="A0A845FCL1"/>
<dbReference type="InterPro" id="IPR043148">
    <property type="entry name" value="TagF_C"/>
</dbReference>
<evidence type="ECO:0000313" key="1">
    <source>
        <dbReference type="EMBL" id="MYL71307.1"/>
    </source>
</evidence>
<dbReference type="GO" id="GO:0016020">
    <property type="term" value="C:membrane"/>
    <property type="evidence" value="ECO:0007669"/>
    <property type="project" value="InterPro"/>
</dbReference>
<organism evidence="1 2">
    <name type="scientific">Halobacillus litoralis</name>
    <dbReference type="NCBI Taxonomy" id="45668"/>
    <lineage>
        <taxon>Bacteria</taxon>
        <taxon>Bacillati</taxon>
        <taxon>Bacillota</taxon>
        <taxon>Bacilli</taxon>
        <taxon>Bacillales</taxon>
        <taxon>Bacillaceae</taxon>
        <taxon>Halobacillus</taxon>
    </lineage>
</organism>
<comment type="caution">
    <text evidence="1">The sequence shown here is derived from an EMBL/GenBank/DDBJ whole genome shotgun (WGS) entry which is preliminary data.</text>
</comment>
<dbReference type="Gene3D" id="3.40.50.12580">
    <property type="match status" value="1"/>
</dbReference>
<sequence length="469" mass="54429">MDTYSKNYWGLYLDFLDDFQELIYQGYPIAYLSHYRSLIIGNKRLMRDLQSPEFTRTIKNKIQTTAAVQQKFNTFRASVRKKQRVRKGGMIVLHDVYDLLRFPEKTLKNHFPPSKTLIFEEKGMKKKKESFPRASGFKYKCFTDYQVDISTAVKKVKRKAREIIASHPGHPMYTHKTFQTRWMLQIVKIMDRINESMQLFKRVHVSAIVVPSTHYPESRTLVIVASKYGIPTVSMQHGIISGESGFIPKIADIDAVYGPFETEWFRARGVAAEEIMEVGHPRFDEITRVPKVSRASMMKKLRLHPSRKNVLLIVRSQKKYKEWDQFLKKLTVKQKLNIILKDFPNRSNHPLIKNHSYVHSSVGYELYDLIAMADVVVTYFSTVALEAMLAGKTVFILDRPFGGYSGYYTKMGDLAQKDPGKLAGIFSEYIRADKMKSYAEQKVKDFVAYAYAAKRSSGERLMNLLKRWV</sequence>
<dbReference type="GO" id="GO:0047355">
    <property type="term" value="F:CDP-glycerol glycerophosphotransferase activity"/>
    <property type="evidence" value="ECO:0007669"/>
    <property type="project" value="InterPro"/>
</dbReference>
<accession>A0A845FCL1</accession>
<dbReference type="Proteomes" id="UP000450457">
    <property type="component" value="Unassembled WGS sequence"/>
</dbReference>
<dbReference type="GeneID" id="78007450"/>